<feature type="domain" description="MYND-type" evidence="5">
    <location>
        <begin position="140"/>
        <end position="181"/>
    </location>
</feature>
<evidence type="ECO:0000259" key="5">
    <source>
        <dbReference type="PROSITE" id="PS50865"/>
    </source>
</evidence>
<comment type="caution">
    <text evidence="6">The sequence shown here is derived from an EMBL/GenBank/DDBJ whole genome shotgun (WGS) entry which is preliminary data.</text>
</comment>
<dbReference type="AlphaFoldDB" id="A0A9P5Z850"/>
<sequence length="212" mass="23818">MSNLNLLAFTYGSNDTRAEIEFRPVFPEAIRGDSDQIDEWARTLLASMYKDLKHTDNWTCEICGDPARDAKYDIAIRTHLPTPDIVLYIHSICEEGNNLCTKTLQVQSDHMASLGGLSPGFMDRNRLKPASKPFPLSGSCLNCQEDNTVNSTPSRCGGCKLVRYCSTECQSADWKRHKKICKVIKSVKWADDRARLFGDRRNLAQQVQASAV</sequence>
<evidence type="ECO:0000256" key="1">
    <source>
        <dbReference type="ARBA" id="ARBA00022723"/>
    </source>
</evidence>
<keyword evidence="7" id="KW-1185">Reference proteome</keyword>
<dbReference type="PROSITE" id="PS01360">
    <property type="entry name" value="ZF_MYND_1"/>
    <property type="match status" value="1"/>
</dbReference>
<reference evidence="6" key="1">
    <citation type="submission" date="2020-11" db="EMBL/GenBank/DDBJ databases">
        <authorList>
            <consortium name="DOE Joint Genome Institute"/>
            <person name="Ahrendt S."/>
            <person name="Riley R."/>
            <person name="Andreopoulos W."/>
            <person name="Labutti K."/>
            <person name="Pangilinan J."/>
            <person name="Ruiz-Duenas F.J."/>
            <person name="Barrasa J.M."/>
            <person name="Sanchez-Garcia M."/>
            <person name="Camarero S."/>
            <person name="Miyauchi S."/>
            <person name="Serrano A."/>
            <person name="Linde D."/>
            <person name="Babiker R."/>
            <person name="Drula E."/>
            <person name="Ayuso-Fernandez I."/>
            <person name="Pacheco R."/>
            <person name="Padilla G."/>
            <person name="Ferreira P."/>
            <person name="Barriuso J."/>
            <person name="Kellner H."/>
            <person name="Castanera R."/>
            <person name="Alfaro M."/>
            <person name="Ramirez L."/>
            <person name="Pisabarro A.G."/>
            <person name="Kuo A."/>
            <person name="Tritt A."/>
            <person name="Lipzen A."/>
            <person name="He G."/>
            <person name="Yan M."/>
            <person name="Ng V."/>
            <person name="Cullen D."/>
            <person name="Martin F."/>
            <person name="Rosso M.-N."/>
            <person name="Henrissat B."/>
            <person name="Hibbett D."/>
            <person name="Martinez A.T."/>
            <person name="Grigoriev I.V."/>
        </authorList>
    </citation>
    <scope>NUCLEOTIDE SEQUENCE</scope>
    <source>
        <strain evidence="6">CIRM-BRFM 674</strain>
    </source>
</reference>
<dbReference type="PROSITE" id="PS50865">
    <property type="entry name" value="ZF_MYND_2"/>
    <property type="match status" value="1"/>
</dbReference>
<dbReference type="Pfam" id="PF01753">
    <property type="entry name" value="zf-MYND"/>
    <property type="match status" value="1"/>
</dbReference>
<dbReference type="OrthoDB" id="9922773at2759"/>
<organism evidence="6 7">
    <name type="scientific">Pholiota conissans</name>
    <dbReference type="NCBI Taxonomy" id="109636"/>
    <lineage>
        <taxon>Eukaryota</taxon>
        <taxon>Fungi</taxon>
        <taxon>Dikarya</taxon>
        <taxon>Basidiomycota</taxon>
        <taxon>Agaricomycotina</taxon>
        <taxon>Agaricomycetes</taxon>
        <taxon>Agaricomycetidae</taxon>
        <taxon>Agaricales</taxon>
        <taxon>Agaricineae</taxon>
        <taxon>Strophariaceae</taxon>
        <taxon>Pholiota</taxon>
    </lineage>
</organism>
<evidence type="ECO:0000313" key="7">
    <source>
        <dbReference type="Proteomes" id="UP000807469"/>
    </source>
</evidence>
<keyword evidence="3" id="KW-0862">Zinc</keyword>
<dbReference type="GO" id="GO:0008270">
    <property type="term" value="F:zinc ion binding"/>
    <property type="evidence" value="ECO:0007669"/>
    <property type="project" value="UniProtKB-KW"/>
</dbReference>
<accession>A0A9P5Z850</accession>
<dbReference type="Proteomes" id="UP000807469">
    <property type="component" value="Unassembled WGS sequence"/>
</dbReference>
<keyword evidence="1" id="KW-0479">Metal-binding</keyword>
<evidence type="ECO:0000256" key="2">
    <source>
        <dbReference type="ARBA" id="ARBA00022771"/>
    </source>
</evidence>
<dbReference type="EMBL" id="MU155166">
    <property type="protein sequence ID" value="KAF9482383.1"/>
    <property type="molecule type" value="Genomic_DNA"/>
</dbReference>
<gene>
    <name evidence="6" type="ORF">BDN70DRAFT_875130</name>
</gene>
<keyword evidence="2 4" id="KW-0863">Zinc-finger</keyword>
<dbReference type="InterPro" id="IPR002893">
    <property type="entry name" value="Znf_MYND"/>
</dbReference>
<name>A0A9P5Z850_9AGAR</name>
<evidence type="ECO:0000256" key="4">
    <source>
        <dbReference type="PROSITE-ProRule" id="PRU00134"/>
    </source>
</evidence>
<dbReference type="SUPFAM" id="SSF144232">
    <property type="entry name" value="HIT/MYND zinc finger-like"/>
    <property type="match status" value="1"/>
</dbReference>
<proteinExistence type="predicted"/>
<protein>
    <recommendedName>
        <fullName evidence="5">MYND-type domain-containing protein</fullName>
    </recommendedName>
</protein>
<dbReference type="Gene3D" id="6.10.140.2220">
    <property type="match status" value="1"/>
</dbReference>
<evidence type="ECO:0000256" key="3">
    <source>
        <dbReference type="ARBA" id="ARBA00022833"/>
    </source>
</evidence>
<evidence type="ECO:0000313" key="6">
    <source>
        <dbReference type="EMBL" id="KAF9482383.1"/>
    </source>
</evidence>